<proteinExistence type="predicted"/>
<name>A0A0C5WD14_9FLAO</name>
<sequence>MSDLSKPLYSLTVGEYIELNKKVFAEEAEKILHLKEQSEEPVKHDQDIIFMDEVLALTGYRKATLYSKVCRYEIPVISRRKPLTFSRKAIMQWLNDGKPNTIDQEADNYFNK</sequence>
<dbReference type="HOGENOM" id="CLU_2144143_0_0_10"/>
<dbReference type="AlphaFoldDB" id="A0A0C5WD14"/>
<dbReference type="EMBL" id="CP007202">
    <property type="protein sequence ID" value="AJR04958.1"/>
    <property type="molecule type" value="Genomic_DNA"/>
</dbReference>
<dbReference type="RefSeq" id="WP_044639079.1">
    <property type="nucleotide sequence ID" value="NZ_CP007202.1"/>
</dbReference>
<organism evidence="1 2">
    <name type="scientific">Siansivirga zeaxanthinifaciens CC-SAMT-1</name>
    <dbReference type="NCBI Taxonomy" id="1454006"/>
    <lineage>
        <taxon>Bacteria</taxon>
        <taxon>Pseudomonadati</taxon>
        <taxon>Bacteroidota</taxon>
        <taxon>Flavobacteriia</taxon>
        <taxon>Flavobacteriales</taxon>
        <taxon>Flavobacteriaceae</taxon>
        <taxon>Siansivirga</taxon>
    </lineage>
</organism>
<dbReference type="KEGG" id="sze:AW14_12620"/>
<reference evidence="1 2" key="1">
    <citation type="submission" date="2014-02" db="EMBL/GenBank/DDBJ databases">
        <authorList>
            <person name="Young C.-C."/>
            <person name="Hameed A."/>
            <person name="Huang H.-C."/>
            <person name="Shahina M."/>
        </authorList>
    </citation>
    <scope>NUCLEOTIDE SEQUENCE [LARGE SCALE GENOMIC DNA]</scope>
    <source>
        <strain evidence="1 2">CC-SAMT-1</strain>
    </source>
</reference>
<keyword evidence="2" id="KW-1185">Reference proteome</keyword>
<accession>A0A0C5WD14</accession>
<dbReference type="Proteomes" id="UP000032229">
    <property type="component" value="Chromosome"/>
</dbReference>
<dbReference type="STRING" id="1454006.AW14_12620"/>
<evidence type="ECO:0000313" key="1">
    <source>
        <dbReference type="EMBL" id="AJR04958.1"/>
    </source>
</evidence>
<evidence type="ECO:0008006" key="3">
    <source>
        <dbReference type="Google" id="ProtNLM"/>
    </source>
</evidence>
<dbReference type="OrthoDB" id="597977at2"/>
<protein>
    <recommendedName>
        <fullName evidence="3">Helix-turn-helix domain-containing protein</fullName>
    </recommendedName>
</protein>
<evidence type="ECO:0000313" key="2">
    <source>
        <dbReference type="Proteomes" id="UP000032229"/>
    </source>
</evidence>
<gene>
    <name evidence="1" type="ORF">AW14_12620</name>
</gene>